<dbReference type="AlphaFoldDB" id="L7LRR4"/>
<gene>
    <name evidence="6" type="ORF">GSI01S_45_00290</name>
</gene>
<proteinExistence type="predicted"/>
<dbReference type="GO" id="GO:0006302">
    <property type="term" value="P:double-strand break repair"/>
    <property type="evidence" value="ECO:0007669"/>
    <property type="project" value="TreeGrafter"/>
</dbReference>
<accession>L7LRR4</accession>
<protein>
    <recommendedName>
        <fullName evidence="5">Protein CR006 P-loop domain-containing protein</fullName>
    </recommendedName>
</protein>
<keyword evidence="3" id="KW-0742">SOS response</keyword>
<name>L7LRR4_9ACTN</name>
<dbReference type="PANTHER" id="PTHR32182">
    <property type="entry name" value="DNA REPLICATION AND REPAIR PROTEIN RECF"/>
    <property type="match status" value="1"/>
</dbReference>
<dbReference type="InterPro" id="IPR027417">
    <property type="entry name" value="P-loop_NTPase"/>
</dbReference>
<evidence type="ECO:0000259" key="5">
    <source>
        <dbReference type="Pfam" id="PF13166"/>
    </source>
</evidence>
<dbReference type="RefSeq" id="WP_006898278.1">
    <property type="nucleotide sequence ID" value="NZ_BANU01000045.1"/>
</dbReference>
<keyword evidence="4" id="KW-0175">Coiled coil</keyword>
<sequence>MLRRFESIKDSGIFEDFRWDDSIPDFERINLIYGTNGVGKTSLARALDRLNAESGGFTKASINMSSADRANERSSSQQHDGEFDRIHVFSEAYVDRSHNFAEATEIDAVLTLGERTVEDEARIVELTDLIATTSEMVSAAAITKSAAERALHNEYTAIRDRVVSSLRRAGGEYASNSNYSTRVVKSRFAGSHSSWVCISDRQKDADLNTVNSDERQTVATKSYSLKVGPQLRDAAVATLTASPVSVVLDTLQENQSASSWVDQGRHLHEGLDTCIFCGHSLTEERKRQIERHFSDEVETAQQSVDQLLHDVRTYQGELRELLGEGTISGSLFDDLRDEFNAAHTAAKDEATELERWLSGLHDVLERKRANVLVRVDDEIVAPPVVHGDRIEAVLRTHNERVAQHASLVRAAAKRVELHLLKEAEPKIAELAKEVDGQTSAKSQLERDLGSYRKEVAALENVDGNPLPSAEVMARELTRILGRNELSFELLPDGKHYRVTRQGEPARDLSTGERTAITLIHFLERVKRSDMTHGKPIVVVDDPVSSLDSNAFMGISTYIWSESIARGHIEQVFMLTHNFELFRQWDIQIEGLPGKRGAGNNCGYASNCYELVAPHMQIRGASKRVPRFRVWPPSVDARAKVRSAYHHAFIAAVTAKEALEDDSSMERKLDALLLYPNVLRRMLETFLAFKKPASAGNFTRAMRDVGKTLEQLGYEGDADALRLQLTRFTHANSHAESPETDVAVSPDEIDTVISAVFTFMDAVDRQHFEGLCQVVGVDPSSLRLVPQLVIEVPATQGTTGVARAVIGDI</sequence>
<evidence type="ECO:0000256" key="3">
    <source>
        <dbReference type="ARBA" id="ARBA00023236"/>
    </source>
</evidence>
<dbReference type="eggNOG" id="COG4694">
    <property type="taxonomic scope" value="Bacteria"/>
</dbReference>
<evidence type="ECO:0000313" key="6">
    <source>
        <dbReference type="EMBL" id="GAC62847.1"/>
    </source>
</evidence>
<dbReference type="PANTHER" id="PTHR32182:SF0">
    <property type="entry name" value="DNA REPLICATION AND REPAIR PROTEIN RECF"/>
    <property type="match status" value="1"/>
</dbReference>
<dbReference type="Proteomes" id="UP000035083">
    <property type="component" value="Unassembled WGS sequence"/>
</dbReference>
<dbReference type="SUPFAM" id="SSF52540">
    <property type="entry name" value="P-loop containing nucleoside triphosphate hydrolases"/>
    <property type="match status" value="1"/>
</dbReference>
<evidence type="ECO:0000256" key="4">
    <source>
        <dbReference type="SAM" id="Coils"/>
    </source>
</evidence>
<dbReference type="EMBL" id="BANU01000045">
    <property type="protein sequence ID" value="GAC62847.1"/>
    <property type="molecule type" value="Genomic_DNA"/>
</dbReference>
<keyword evidence="7" id="KW-1185">Reference proteome</keyword>
<dbReference type="GO" id="GO:0009432">
    <property type="term" value="P:SOS response"/>
    <property type="evidence" value="ECO:0007669"/>
    <property type="project" value="UniProtKB-KW"/>
</dbReference>
<evidence type="ECO:0000256" key="2">
    <source>
        <dbReference type="ARBA" id="ARBA00023204"/>
    </source>
</evidence>
<evidence type="ECO:0000313" key="7">
    <source>
        <dbReference type="Proteomes" id="UP000035083"/>
    </source>
</evidence>
<dbReference type="Gene3D" id="3.40.50.300">
    <property type="entry name" value="P-loop containing nucleotide triphosphate hydrolases"/>
    <property type="match status" value="1"/>
</dbReference>
<dbReference type="Pfam" id="PF13166">
    <property type="entry name" value="AAA_13"/>
    <property type="match status" value="1"/>
</dbReference>
<dbReference type="GO" id="GO:0000731">
    <property type="term" value="P:DNA synthesis involved in DNA repair"/>
    <property type="evidence" value="ECO:0007669"/>
    <property type="project" value="TreeGrafter"/>
</dbReference>
<reference evidence="6 7" key="1">
    <citation type="submission" date="2012-12" db="EMBL/GenBank/DDBJ databases">
        <title>Whole genome shotgun sequence of Gordonia sihwensis NBRC 108236.</title>
        <authorList>
            <person name="Yoshida I."/>
            <person name="Hosoyama A."/>
            <person name="Tsuchikane K."/>
            <person name="Ando Y."/>
            <person name="Baba S."/>
            <person name="Ohji S."/>
            <person name="Hamada M."/>
            <person name="Tamura T."/>
            <person name="Yamazoe A."/>
            <person name="Yamazaki S."/>
            <person name="Fujita N."/>
        </authorList>
    </citation>
    <scope>NUCLEOTIDE SEQUENCE [LARGE SCALE GENOMIC DNA]</scope>
    <source>
        <strain evidence="6 7">NBRC 108236</strain>
    </source>
</reference>
<comment type="caution">
    <text evidence="6">The sequence shown here is derived from an EMBL/GenBank/DDBJ whole genome shotgun (WGS) entry which is preliminary data.</text>
</comment>
<keyword evidence="1" id="KW-0227">DNA damage</keyword>
<keyword evidence="2" id="KW-0234">DNA repair</keyword>
<dbReference type="InterPro" id="IPR026866">
    <property type="entry name" value="CR006_AAA"/>
</dbReference>
<organism evidence="6 7">
    <name type="scientific">Gordonia sihwensis NBRC 108236</name>
    <dbReference type="NCBI Taxonomy" id="1223544"/>
    <lineage>
        <taxon>Bacteria</taxon>
        <taxon>Bacillati</taxon>
        <taxon>Actinomycetota</taxon>
        <taxon>Actinomycetes</taxon>
        <taxon>Mycobacteriales</taxon>
        <taxon>Gordoniaceae</taxon>
        <taxon>Gordonia</taxon>
    </lineage>
</organism>
<evidence type="ECO:0000256" key="1">
    <source>
        <dbReference type="ARBA" id="ARBA00022763"/>
    </source>
</evidence>
<feature type="coiled-coil region" evidence="4">
    <location>
        <begin position="427"/>
        <end position="461"/>
    </location>
</feature>
<feature type="domain" description="Protein CR006 P-loop" evidence="5">
    <location>
        <begin position="12"/>
        <end position="757"/>
    </location>
</feature>